<dbReference type="AlphaFoldDB" id="A0A444Z2A6"/>
<dbReference type="InterPro" id="IPR018289">
    <property type="entry name" value="MULE_transposase_dom"/>
</dbReference>
<comment type="caution">
    <text evidence="3">The sequence shown here is derived from an EMBL/GenBank/DDBJ whole genome shotgun (WGS) entry which is preliminary data.</text>
</comment>
<feature type="compositionally biased region" description="Basic and acidic residues" evidence="1">
    <location>
        <begin position="260"/>
        <end position="272"/>
    </location>
</feature>
<evidence type="ECO:0000313" key="4">
    <source>
        <dbReference type="Proteomes" id="UP000289738"/>
    </source>
</evidence>
<evidence type="ECO:0000259" key="2">
    <source>
        <dbReference type="Pfam" id="PF10551"/>
    </source>
</evidence>
<gene>
    <name evidence="3" type="ORF">Ahy_B05g075902</name>
</gene>
<protein>
    <recommendedName>
        <fullName evidence="2">MULE transposase domain-containing protein</fullName>
    </recommendedName>
</protein>
<sequence length="305" mass="34567">MNFDKIRKDSKIRVNQSIHCNREGYRESRVKASTGANRITGTRLELGYSHPCSVKKSVHYHEYRELTLHAKCVITDNDEADIRPNKTYLVLANEYGDMVSFDTTYRRNRHGLPFASFVSVNHYRKFTLLGCAFLENEEIPNFDWLFTKWVRCVRTAPWGSSRISARPCLDFVTYDEEIAILRSTLWDAKSKLIDYHASMRSNTIAAAQNSMPTQSAGGVSVHDMQGPSRVATKGRPKSKKLGVDLDKSIKKSMQKKKRNSHPDVVDLRSDNDYDASRKKAFDDATGWNASDGGGFISLLNSFGHS</sequence>
<name>A0A444Z2A6_ARAHY</name>
<keyword evidence="4" id="KW-1185">Reference proteome</keyword>
<dbReference type="EMBL" id="SDMP01000015">
    <property type="protein sequence ID" value="RYR08295.1"/>
    <property type="molecule type" value="Genomic_DNA"/>
</dbReference>
<feature type="domain" description="MULE transposase" evidence="2">
    <location>
        <begin position="99"/>
        <end position="153"/>
    </location>
</feature>
<accession>A0A444Z2A6</accession>
<dbReference type="STRING" id="3818.A0A444Z2A6"/>
<dbReference type="Proteomes" id="UP000289738">
    <property type="component" value="Chromosome B05"/>
</dbReference>
<dbReference type="Pfam" id="PF10551">
    <property type="entry name" value="MULE"/>
    <property type="match status" value="1"/>
</dbReference>
<proteinExistence type="predicted"/>
<feature type="compositionally biased region" description="Basic residues" evidence="1">
    <location>
        <begin position="250"/>
        <end position="259"/>
    </location>
</feature>
<reference evidence="3 4" key="1">
    <citation type="submission" date="2019-01" db="EMBL/GenBank/DDBJ databases">
        <title>Sequencing of cultivated peanut Arachis hypogaea provides insights into genome evolution and oil improvement.</title>
        <authorList>
            <person name="Chen X."/>
        </authorList>
    </citation>
    <scope>NUCLEOTIDE SEQUENCE [LARGE SCALE GENOMIC DNA]</scope>
    <source>
        <strain evidence="4">cv. Fuhuasheng</strain>
        <tissue evidence="3">Leaves</tissue>
    </source>
</reference>
<organism evidence="3 4">
    <name type="scientific">Arachis hypogaea</name>
    <name type="common">Peanut</name>
    <dbReference type="NCBI Taxonomy" id="3818"/>
    <lineage>
        <taxon>Eukaryota</taxon>
        <taxon>Viridiplantae</taxon>
        <taxon>Streptophyta</taxon>
        <taxon>Embryophyta</taxon>
        <taxon>Tracheophyta</taxon>
        <taxon>Spermatophyta</taxon>
        <taxon>Magnoliopsida</taxon>
        <taxon>eudicotyledons</taxon>
        <taxon>Gunneridae</taxon>
        <taxon>Pentapetalae</taxon>
        <taxon>rosids</taxon>
        <taxon>fabids</taxon>
        <taxon>Fabales</taxon>
        <taxon>Fabaceae</taxon>
        <taxon>Papilionoideae</taxon>
        <taxon>50 kb inversion clade</taxon>
        <taxon>dalbergioids sensu lato</taxon>
        <taxon>Dalbergieae</taxon>
        <taxon>Pterocarpus clade</taxon>
        <taxon>Arachis</taxon>
    </lineage>
</organism>
<evidence type="ECO:0000313" key="3">
    <source>
        <dbReference type="EMBL" id="RYR08295.1"/>
    </source>
</evidence>
<dbReference type="PANTHER" id="PTHR47718">
    <property type="entry name" value="OS01G0519700 PROTEIN"/>
    <property type="match status" value="1"/>
</dbReference>
<feature type="region of interest" description="Disordered" evidence="1">
    <location>
        <begin position="210"/>
        <end position="272"/>
    </location>
</feature>
<evidence type="ECO:0000256" key="1">
    <source>
        <dbReference type="SAM" id="MobiDB-lite"/>
    </source>
</evidence>